<feature type="non-terminal residue" evidence="2">
    <location>
        <position position="372"/>
    </location>
</feature>
<dbReference type="Pfam" id="PF20703">
    <property type="entry name" value="nSTAND1"/>
    <property type="match status" value="1"/>
</dbReference>
<organism evidence="2 3">
    <name type="scientific">Mycena albidolilacea</name>
    <dbReference type="NCBI Taxonomy" id="1033008"/>
    <lineage>
        <taxon>Eukaryota</taxon>
        <taxon>Fungi</taxon>
        <taxon>Dikarya</taxon>
        <taxon>Basidiomycota</taxon>
        <taxon>Agaricomycotina</taxon>
        <taxon>Agaricomycetes</taxon>
        <taxon>Agaricomycetidae</taxon>
        <taxon>Agaricales</taxon>
        <taxon>Marasmiineae</taxon>
        <taxon>Mycenaceae</taxon>
        <taxon>Mycena</taxon>
    </lineage>
</organism>
<dbReference type="EMBL" id="JARIHO010000025">
    <property type="protein sequence ID" value="KAJ7342443.1"/>
    <property type="molecule type" value="Genomic_DNA"/>
</dbReference>
<feature type="domain" description="Novel STAND NTPase 1" evidence="1">
    <location>
        <begin position="5"/>
        <end position="143"/>
    </location>
</feature>
<protein>
    <submittedName>
        <fullName evidence="2">P-loop containing nucleoside triphosphate hydrolase protein</fullName>
    </submittedName>
</protein>
<keyword evidence="2" id="KW-0378">Hydrolase</keyword>
<comment type="caution">
    <text evidence="2">The sequence shown here is derived from an EMBL/GenBank/DDBJ whole genome shotgun (WGS) entry which is preliminary data.</text>
</comment>
<evidence type="ECO:0000313" key="2">
    <source>
        <dbReference type="EMBL" id="KAJ7342443.1"/>
    </source>
</evidence>
<sequence>LPAKPKIFHGRELELTKIIQMFTQDYVHVSILGAGGMGKSSLAKAILHHPDITAKYQDRFFVPCDAASTSTEIVALIGAHIGLKPGKDLTKPIIQYFSGQPVSFLILDNLETAWEPLASRNSVEELLSLLTDINNLALLITMRGAERPAKVRWNRPFLPPLEPLSTEAARNIFMDIADDVHDTKEVDQLLQLTDNMPLAVHLIAHLVDHNDCASVLARWDTEKTSLLSTGYDHRSNLDASIAISLSSPRLMSLPGAKDLLSLLSILPDGLSDIELLQAKLPIENILACKARLLGTALAFNDDKKRLKSLVPIREHMQCFYPVKPYLVQPLEKYFHALLHIYRKYGGSQHVVGEINQITLNFGNLNQVLLHGL</sequence>
<dbReference type="PANTHER" id="PTHR47691:SF3">
    <property type="entry name" value="HTH-TYPE TRANSCRIPTIONAL REGULATOR RV0890C-RELATED"/>
    <property type="match status" value="1"/>
</dbReference>
<dbReference type="GO" id="GO:0016787">
    <property type="term" value="F:hydrolase activity"/>
    <property type="evidence" value="ECO:0007669"/>
    <property type="project" value="UniProtKB-KW"/>
</dbReference>
<dbReference type="InterPro" id="IPR049052">
    <property type="entry name" value="nSTAND1"/>
</dbReference>
<reference evidence="2" key="1">
    <citation type="submission" date="2023-03" db="EMBL/GenBank/DDBJ databases">
        <title>Massive genome expansion in bonnet fungi (Mycena s.s.) driven by repeated elements and novel gene families across ecological guilds.</title>
        <authorList>
            <consortium name="Lawrence Berkeley National Laboratory"/>
            <person name="Harder C.B."/>
            <person name="Miyauchi S."/>
            <person name="Viragh M."/>
            <person name="Kuo A."/>
            <person name="Thoen E."/>
            <person name="Andreopoulos B."/>
            <person name="Lu D."/>
            <person name="Skrede I."/>
            <person name="Drula E."/>
            <person name="Henrissat B."/>
            <person name="Morin E."/>
            <person name="Kohler A."/>
            <person name="Barry K."/>
            <person name="LaButti K."/>
            <person name="Morin E."/>
            <person name="Salamov A."/>
            <person name="Lipzen A."/>
            <person name="Mereny Z."/>
            <person name="Hegedus B."/>
            <person name="Baldrian P."/>
            <person name="Stursova M."/>
            <person name="Weitz H."/>
            <person name="Taylor A."/>
            <person name="Grigoriev I.V."/>
            <person name="Nagy L.G."/>
            <person name="Martin F."/>
            <person name="Kauserud H."/>
        </authorList>
    </citation>
    <scope>NUCLEOTIDE SEQUENCE</scope>
    <source>
        <strain evidence="2">CBHHK002</strain>
    </source>
</reference>
<name>A0AAD7EPA6_9AGAR</name>
<proteinExistence type="predicted"/>
<keyword evidence="3" id="KW-1185">Reference proteome</keyword>
<dbReference type="Proteomes" id="UP001218218">
    <property type="component" value="Unassembled WGS sequence"/>
</dbReference>
<evidence type="ECO:0000259" key="1">
    <source>
        <dbReference type="Pfam" id="PF20703"/>
    </source>
</evidence>
<dbReference type="InterPro" id="IPR027417">
    <property type="entry name" value="P-loop_NTPase"/>
</dbReference>
<dbReference type="AlphaFoldDB" id="A0AAD7EPA6"/>
<evidence type="ECO:0000313" key="3">
    <source>
        <dbReference type="Proteomes" id="UP001218218"/>
    </source>
</evidence>
<feature type="non-terminal residue" evidence="2">
    <location>
        <position position="1"/>
    </location>
</feature>
<accession>A0AAD7EPA6</accession>
<dbReference type="SUPFAM" id="SSF52540">
    <property type="entry name" value="P-loop containing nucleoside triphosphate hydrolases"/>
    <property type="match status" value="1"/>
</dbReference>
<dbReference type="PANTHER" id="PTHR47691">
    <property type="entry name" value="REGULATOR-RELATED"/>
    <property type="match status" value="1"/>
</dbReference>
<dbReference type="Gene3D" id="3.40.50.300">
    <property type="entry name" value="P-loop containing nucleotide triphosphate hydrolases"/>
    <property type="match status" value="1"/>
</dbReference>
<gene>
    <name evidence="2" type="ORF">DFH08DRAFT_619836</name>
</gene>